<sequence>MATVEKLADIGVGDLNRPFRFNGTHFKRWKGKVLFYLSLLKVSYILTEKNPNDDTNMNDDEYAINQEKVENYNNDAFKYRSEDIKIGDNLVVCGIIDKLPPSWKEFHKTMRHKQKETTLETLIMRIRMEKEVRGQDALMQSPESSAQPITTKEYASLIGSLRYATDCTRPDIAYAVGVLSRFTSKPGDSCSTTGYIFTLGGAAICWKSKKQTIIANSTMEVELIALASGSEEANCSNEWGVRISGAPLTDFTYSELELHDVVGLLYPGGDKSRVILLDQ</sequence>
<evidence type="ECO:0000313" key="2">
    <source>
        <dbReference type="Proteomes" id="UP001289374"/>
    </source>
</evidence>
<name>A0AAE1W8A3_9LAMI</name>
<gene>
    <name evidence="1" type="ORF">Sango_2463500</name>
</gene>
<protein>
    <submittedName>
        <fullName evidence="1">Retrovirus-related Pol polyprotein from transposon TNT 1-94</fullName>
    </submittedName>
</protein>
<dbReference type="PANTHER" id="PTHR11439">
    <property type="entry name" value="GAG-POL-RELATED RETROTRANSPOSON"/>
    <property type="match status" value="1"/>
</dbReference>
<dbReference type="CDD" id="cd09272">
    <property type="entry name" value="RNase_HI_RT_Ty1"/>
    <property type="match status" value="1"/>
</dbReference>
<reference evidence="1" key="2">
    <citation type="journal article" date="2024" name="Plant">
        <title>Genomic evolution and insights into agronomic trait innovations of Sesamum species.</title>
        <authorList>
            <person name="Miao H."/>
            <person name="Wang L."/>
            <person name="Qu L."/>
            <person name="Liu H."/>
            <person name="Sun Y."/>
            <person name="Le M."/>
            <person name="Wang Q."/>
            <person name="Wei S."/>
            <person name="Zheng Y."/>
            <person name="Lin W."/>
            <person name="Duan Y."/>
            <person name="Cao H."/>
            <person name="Xiong S."/>
            <person name="Wang X."/>
            <person name="Wei L."/>
            <person name="Li C."/>
            <person name="Ma Q."/>
            <person name="Ju M."/>
            <person name="Zhao R."/>
            <person name="Li G."/>
            <person name="Mu C."/>
            <person name="Tian Q."/>
            <person name="Mei H."/>
            <person name="Zhang T."/>
            <person name="Gao T."/>
            <person name="Zhang H."/>
        </authorList>
    </citation>
    <scope>NUCLEOTIDE SEQUENCE</scope>
    <source>
        <strain evidence="1">K16</strain>
    </source>
</reference>
<reference evidence="1" key="1">
    <citation type="submission" date="2020-06" db="EMBL/GenBank/DDBJ databases">
        <authorList>
            <person name="Li T."/>
            <person name="Hu X."/>
            <person name="Zhang T."/>
            <person name="Song X."/>
            <person name="Zhang H."/>
            <person name="Dai N."/>
            <person name="Sheng W."/>
            <person name="Hou X."/>
            <person name="Wei L."/>
        </authorList>
    </citation>
    <scope>NUCLEOTIDE SEQUENCE</scope>
    <source>
        <strain evidence="1">K16</strain>
        <tissue evidence="1">Leaf</tissue>
    </source>
</reference>
<proteinExistence type="predicted"/>
<dbReference type="Proteomes" id="UP001289374">
    <property type="component" value="Unassembled WGS sequence"/>
</dbReference>
<comment type="caution">
    <text evidence="1">The sequence shown here is derived from an EMBL/GenBank/DDBJ whole genome shotgun (WGS) entry which is preliminary data.</text>
</comment>
<dbReference type="EMBL" id="JACGWL010000014">
    <property type="protein sequence ID" value="KAK4388569.1"/>
    <property type="molecule type" value="Genomic_DNA"/>
</dbReference>
<dbReference type="AlphaFoldDB" id="A0AAE1W8A3"/>
<accession>A0AAE1W8A3</accession>
<organism evidence="1 2">
    <name type="scientific">Sesamum angolense</name>
    <dbReference type="NCBI Taxonomy" id="2727404"/>
    <lineage>
        <taxon>Eukaryota</taxon>
        <taxon>Viridiplantae</taxon>
        <taxon>Streptophyta</taxon>
        <taxon>Embryophyta</taxon>
        <taxon>Tracheophyta</taxon>
        <taxon>Spermatophyta</taxon>
        <taxon>Magnoliopsida</taxon>
        <taxon>eudicotyledons</taxon>
        <taxon>Gunneridae</taxon>
        <taxon>Pentapetalae</taxon>
        <taxon>asterids</taxon>
        <taxon>lamiids</taxon>
        <taxon>Lamiales</taxon>
        <taxon>Pedaliaceae</taxon>
        <taxon>Sesamum</taxon>
    </lineage>
</organism>
<dbReference type="PANTHER" id="PTHR11439:SF440">
    <property type="entry name" value="INTEGRASE CATALYTIC DOMAIN-CONTAINING PROTEIN"/>
    <property type="match status" value="1"/>
</dbReference>
<evidence type="ECO:0000313" key="1">
    <source>
        <dbReference type="EMBL" id="KAK4388569.1"/>
    </source>
</evidence>
<keyword evidence="2" id="KW-1185">Reference proteome</keyword>